<dbReference type="AlphaFoldDB" id="A0AAV0XG81"/>
<feature type="region of interest" description="Disordered" evidence="1">
    <location>
        <begin position="1"/>
        <end position="36"/>
    </location>
</feature>
<reference evidence="2 3" key="1">
    <citation type="submission" date="2023-01" db="EMBL/GenBank/DDBJ databases">
        <authorList>
            <person name="Whitehead M."/>
        </authorList>
    </citation>
    <scope>NUCLEOTIDE SEQUENCE [LARGE SCALE GENOMIC DNA]</scope>
</reference>
<organism evidence="2 3">
    <name type="scientific">Macrosiphum euphorbiae</name>
    <name type="common">potato aphid</name>
    <dbReference type="NCBI Taxonomy" id="13131"/>
    <lineage>
        <taxon>Eukaryota</taxon>
        <taxon>Metazoa</taxon>
        <taxon>Ecdysozoa</taxon>
        <taxon>Arthropoda</taxon>
        <taxon>Hexapoda</taxon>
        <taxon>Insecta</taxon>
        <taxon>Pterygota</taxon>
        <taxon>Neoptera</taxon>
        <taxon>Paraneoptera</taxon>
        <taxon>Hemiptera</taxon>
        <taxon>Sternorrhyncha</taxon>
        <taxon>Aphidomorpha</taxon>
        <taxon>Aphidoidea</taxon>
        <taxon>Aphididae</taxon>
        <taxon>Macrosiphini</taxon>
        <taxon>Macrosiphum</taxon>
    </lineage>
</organism>
<protein>
    <submittedName>
        <fullName evidence="2">Uncharacterized protein</fullName>
    </submittedName>
</protein>
<dbReference type="Proteomes" id="UP001160148">
    <property type="component" value="Unassembled WGS sequence"/>
</dbReference>
<gene>
    <name evidence="2" type="ORF">MEUPH1_LOCUS21262</name>
</gene>
<accession>A0AAV0XG81</accession>
<dbReference type="EMBL" id="CARXXK010000004">
    <property type="protein sequence ID" value="CAI6366714.1"/>
    <property type="molecule type" value="Genomic_DNA"/>
</dbReference>
<evidence type="ECO:0000313" key="2">
    <source>
        <dbReference type="EMBL" id="CAI6366714.1"/>
    </source>
</evidence>
<evidence type="ECO:0000313" key="3">
    <source>
        <dbReference type="Proteomes" id="UP001160148"/>
    </source>
</evidence>
<name>A0AAV0XG81_9HEMI</name>
<feature type="compositionally biased region" description="Basic and acidic residues" evidence="1">
    <location>
        <begin position="1"/>
        <end position="16"/>
    </location>
</feature>
<keyword evidence="3" id="KW-1185">Reference proteome</keyword>
<comment type="caution">
    <text evidence="2">The sequence shown here is derived from an EMBL/GenBank/DDBJ whole genome shotgun (WGS) entry which is preliminary data.</text>
</comment>
<evidence type="ECO:0000256" key="1">
    <source>
        <dbReference type="SAM" id="MobiDB-lite"/>
    </source>
</evidence>
<sequence>MDSTDKHVEEPTDIHKAPNTPIVKKTKRKQNTEEESPMLKKAFQILNETSSATDSYFTYGQHIETNSVNMINEL</sequence>
<proteinExistence type="predicted"/>